<dbReference type="Proteomes" id="UP000302139">
    <property type="component" value="Unassembled WGS sequence"/>
</dbReference>
<proteinExistence type="predicted"/>
<evidence type="ECO:0000313" key="3">
    <source>
        <dbReference type="Proteomes" id="UP000299211"/>
    </source>
</evidence>
<protein>
    <recommendedName>
        <fullName evidence="5">Ankyrin</fullName>
    </recommendedName>
</protein>
<dbReference type="AlphaFoldDB" id="A0A4D4M212"/>
<dbReference type="STRING" id="33903.AQJ43_33150"/>
<dbReference type="EMBL" id="BJHX01000001">
    <property type="protein sequence ID" value="GDY65856.1"/>
    <property type="molecule type" value="Genomic_DNA"/>
</dbReference>
<evidence type="ECO:0000313" key="1">
    <source>
        <dbReference type="EMBL" id="GDY65856.1"/>
    </source>
</evidence>
<evidence type="ECO:0008006" key="5">
    <source>
        <dbReference type="Google" id="ProtNLM"/>
    </source>
</evidence>
<dbReference type="Proteomes" id="UP000299211">
    <property type="component" value="Unassembled WGS sequence"/>
</dbReference>
<evidence type="ECO:0000313" key="4">
    <source>
        <dbReference type="Proteomes" id="UP000302139"/>
    </source>
</evidence>
<sequence length="238" mass="25767">MLVRALIWHDPQVPGSRYETHVTVRCDGAAESGRLSRWAAAAGLKLTHIVLARGRMPSQPMLTLTGSPSYADESARADEVTARLRADGFEPVRVKIESTPWAPEVPREPCGGERYFEHHVKLLLAAGSDLGALAARVVPHGAHLSWNARRAHGGGWHERFVTQRCRGVDAEGAGRALERLLRELDGLEVVDVEREFVLFDSDVSVDDGWIEEVGGRWTAAAAAAATGAATAVPQEVRG</sequence>
<reference evidence="2 3" key="1">
    <citation type="submission" date="2019-04" db="EMBL/GenBank/DDBJ databases">
        <title>Draft genome sequences of Streptomyces avermitilis ATCC 31267.</title>
        <authorList>
            <person name="Komaki H."/>
            <person name="Tamura T."/>
            <person name="Hosoyama A."/>
        </authorList>
    </citation>
    <scope>NUCLEOTIDE SEQUENCE [LARGE SCALE GENOMIC DNA]</scope>
    <source>
        <strain evidence="2 3">ATCC 31267</strain>
    </source>
</reference>
<accession>A0A4D4M212</accession>
<organism evidence="1 4">
    <name type="scientific">Streptomyces avermitilis</name>
    <dbReference type="NCBI Taxonomy" id="33903"/>
    <lineage>
        <taxon>Bacteria</taxon>
        <taxon>Bacillati</taxon>
        <taxon>Actinomycetota</taxon>
        <taxon>Actinomycetes</taxon>
        <taxon>Kitasatosporales</taxon>
        <taxon>Streptomycetaceae</taxon>
        <taxon>Streptomyces</taxon>
    </lineage>
</organism>
<name>A0A4D4M212_STRAX</name>
<reference evidence="1 4" key="2">
    <citation type="submission" date="2019-04" db="EMBL/GenBank/DDBJ databases">
        <title>Draft genome sequences of Streptomyces avermitilis NBRC 14893.</title>
        <authorList>
            <person name="Komaki H."/>
            <person name="Tamura T."/>
            <person name="Hosoyama A."/>
        </authorList>
    </citation>
    <scope>NUCLEOTIDE SEQUENCE [LARGE SCALE GENOMIC DNA]</scope>
    <source>
        <strain evidence="1 4">NBRC 14893</strain>
    </source>
</reference>
<gene>
    <name evidence="1" type="ORF">SAV14893_052490</name>
    <name evidence="2" type="ORF">SAV31267_034030</name>
</gene>
<comment type="caution">
    <text evidence="1">The sequence shown here is derived from an EMBL/GenBank/DDBJ whole genome shotgun (WGS) entry which is preliminary data.</text>
</comment>
<dbReference type="EMBL" id="BJHY01000001">
    <property type="protein sequence ID" value="GDY73918.1"/>
    <property type="molecule type" value="Genomic_DNA"/>
</dbReference>
<evidence type="ECO:0000313" key="2">
    <source>
        <dbReference type="EMBL" id="GDY73918.1"/>
    </source>
</evidence>